<dbReference type="EMBL" id="AP024444">
    <property type="protein sequence ID" value="BCS19893.1"/>
    <property type="molecule type" value="Genomic_DNA"/>
</dbReference>
<reference evidence="2" key="2">
    <citation type="submission" date="2021-02" db="EMBL/GenBank/DDBJ databases">
        <title>Aspergillus puulaauensis MK2 genome sequence.</title>
        <authorList>
            <person name="Futagami T."/>
            <person name="Mori K."/>
            <person name="Kadooka C."/>
            <person name="Tanaka T."/>
        </authorList>
    </citation>
    <scope>NUCLEOTIDE SEQUENCE</scope>
    <source>
        <strain evidence="2">MK2</strain>
    </source>
</reference>
<protein>
    <recommendedName>
        <fullName evidence="1">AAA+ ATPase domain-containing protein</fullName>
    </recommendedName>
</protein>
<dbReference type="SUPFAM" id="SSF52540">
    <property type="entry name" value="P-loop containing nucleoside triphosphate hydrolases"/>
    <property type="match status" value="1"/>
</dbReference>
<dbReference type="OrthoDB" id="10042665at2759"/>
<dbReference type="RefSeq" id="XP_041552087.1">
    <property type="nucleotide sequence ID" value="XM_041698954.1"/>
</dbReference>
<evidence type="ECO:0000259" key="1">
    <source>
        <dbReference type="SMART" id="SM00382"/>
    </source>
</evidence>
<dbReference type="SMART" id="SM00382">
    <property type="entry name" value="AAA"/>
    <property type="match status" value="1"/>
</dbReference>
<name>A0A7R7XF50_9EURO</name>
<proteinExistence type="predicted"/>
<dbReference type="PANTHER" id="PTHR46411:SF2">
    <property type="entry name" value="AAA+ ATPASE DOMAIN-CONTAINING PROTEIN"/>
    <property type="match status" value="1"/>
</dbReference>
<dbReference type="Pfam" id="PF23232">
    <property type="entry name" value="AAA_lid_13"/>
    <property type="match status" value="1"/>
</dbReference>
<dbReference type="GO" id="GO:0005524">
    <property type="term" value="F:ATP binding"/>
    <property type="evidence" value="ECO:0007669"/>
    <property type="project" value="InterPro"/>
</dbReference>
<dbReference type="Pfam" id="PF22942">
    <property type="entry name" value="DUF7025"/>
    <property type="match status" value="1"/>
</dbReference>
<dbReference type="InterPro" id="IPR056599">
    <property type="entry name" value="AAA_lid_fung"/>
</dbReference>
<dbReference type="Gene3D" id="3.40.50.300">
    <property type="entry name" value="P-loop containing nucleotide triphosphate hydrolases"/>
    <property type="match status" value="1"/>
</dbReference>
<accession>A0A7R7XF50</accession>
<feature type="domain" description="AAA+ ATPase" evidence="1">
    <location>
        <begin position="426"/>
        <end position="561"/>
    </location>
</feature>
<reference evidence="2" key="1">
    <citation type="submission" date="2021-01" db="EMBL/GenBank/DDBJ databases">
        <authorList>
            <consortium name="Aspergillus puulaauensis MK2 genome sequencing consortium"/>
            <person name="Kazuki M."/>
            <person name="Futagami T."/>
        </authorList>
    </citation>
    <scope>NUCLEOTIDE SEQUENCE</scope>
    <source>
        <strain evidence="2">MK2</strain>
    </source>
</reference>
<dbReference type="AlphaFoldDB" id="A0A7R7XF50"/>
<dbReference type="InterPro" id="IPR027417">
    <property type="entry name" value="P-loop_NTPase"/>
</dbReference>
<organism evidence="2 3">
    <name type="scientific">Aspergillus puulaauensis</name>
    <dbReference type="NCBI Taxonomy" id="1220207"/>
    <lineage>
        <taxon>Eukaryota</taxon>
        <taxon>Fungi</taxon>
        <taxon>Dikarya</taxon>
        <taxon>Ascomycota</taxon>
        <taxon>Pezizomycotina</taxon>
        <taxon>Eurotiomycetes</taxon>
        <taxon>Eurotiomycetidae</taxon>
        <taxon>Eurotiales</taxon>
        <taxon>Aspergillaceae</taxon>
        <taxon>Aspergillus</taxon>
    </lineage>
</organism>
<sequence length="644" mass="72841">MAETVGYASASEPPKTSIQRVMTDHGNKAERLLRVDQIYSRKDRQVHFIKTAKARSKPDRFSKTALVVRRVISKQGMVSHSEIDVRSPLLQDLLKGLYKGVDGLALNKSPPVATPRLLFWAAPHLLRVKEEEKLKQQPDQQLVNDIGTALRFVDEDYHAESSSLKSMLENNEVTWELLWAVFPPKEAVLAPRYGVMKQEQAFKLSDSTYSERENRSRYFVVQGSIIRTDGRDFGFGTIEVEIDQYEGARKLSSLDAFPLSHHADEKAIRERLVARGKKYLSLFDQPACRDYPVTYAAKEIIQPDGKPALEKLNAQGRVMVDPEGYYLHNTSSILNDPAVFLEDVRDPHTLLEDEIIFCAAEINGFSFTQKEWCQVAVAGLTEIVWNLDAFQRLVMDENRRRLIHGLVKAHRHEDASFDDIIANKGQGLIALLTGSPGVGKTLTAEAVAEVTQRPLYVVATGELGVNPDAVDRRLQTILEITRRWGCVLLIDEADVFLAARGKDFARDALVSVFLRRLEYFRGVAILTTNRKDNLDEAFKSIPIHSLIPTGSADRTLTGRIHFTVHYPDLDEHSRKEVWKNFMTNVARTSELSKFTEEDFVALSRHRLNGRQIKNIVSCAVSLAREENKHISIQDIEALMEILVN</sequence>
<keyword evidence="3" id="KW-1185">Reference proteome</keyword>
<dbReference type="InterPro" id="IPR003959">
    <property type="entry name" value="ATPase_AAA_core"/>
</dbReference>
<dbReference type="PANTHER" id="PTHR46411">
    <property type="entry name" value="FAMILY ATPASE, PUTATIVE-RELATED"/>
    <property type="match status" value="1"/>
</dbReference>
<dbReference type="GeneID" id="64969898"/>
<evidence type="ECO:0000313" key="2">
    <source>
        <dbReference type="EMBL" id="BCS19893.1"/>
    </source>
</evidence>
<dbReference type="GO" id="GO:0016887">
    <property type="term" value="F:ATP hydrolysis activity"/>
    <property type="evidence" value="ECO:0007669"/>
    <property type="project" value="InterPro"/>
</dbReference>
<evidence type="ECO:0000313" key="3">
    <source>
        <dbReference type="Proteomes" id="UP000654913"/>
    </source>
</evidence>
<dbReference type="KEGG" id="apuu:APUU_20325S"/>
<dbReference type="Pfam" id="PF00004">
    <property type="entry name" value="AAA"/>
    <property type="match status" value="1"/>
</dbReference>
<dbReference type="InterPro" id="IPR054289">
    <property type="entry name" value="DUF7025"/>
</dbReference>
<dbReference type="InterPro" id="IPR003593">
    <property type="entry name" value="AAA+_ATPase"/>
</dbReference>
<gene>
    <name evidence="2" type="ORF">APUU_20325S</name>
</gene>
<dbReference type="CDD" id="cd19481">
    <property type="entry name" value="RecA-like_protease"/>
    <property type="match status" value="1"/>
</dbReference>
<dbReference type="Proteomes" id="UP000654913">
    <property type="component" value="Chromosome 2"/>
</dbReference>